<dbReference type="InterPro" id="IPR052930">
    <property type="entry name" value="TA_antitoxin_MntA"/>
</dbReference>
<dbReference type="InterPro" id="IPR043519">
    <property type="entry name" value="NT_sf"/>
</dbReference>
<dbReference type="PANTHER" id="PTHR43852:SF3">
    <property type="entry name" value="NUCLEOTIDYLTRANSFERASE"/>
    <property type="match status" value="1"/>
</dbReference>
<accession>A0A4R3XYR6</accession>
<evidence type="ECO:0000259" key="1">
    <source>
        <dbReference type="Pfam" id="PF18765"/>
    </source>
</evidence>
<dbReference type="AlphaFoldDB" id="A0A4R3XYR6"/>
<dbReference type="Pfam" id="PF18765">
    <property type="entry name" value="Polbeta"/>
    <property type="match status" value="1"/>
</dbReference>
<protein>
    <submittedName>
        <fullName evidence="2">Putative nucleotidyltransferase</fullName>
    </submittedName>
</protein>
<keyword evidence="2" id="KW-0808">Transferase</keyword>
<reference evidence="2 3" key="1">
    <citation type="submission" date="2019-03" db="EMBL/GenBank/DDBJ databases">
        <title>Genomic Encyclopedia of Type Strains, Phase IV (KMG-IV): sequencing the most valuable type-strain genomes for metagenomic binning, comparative biology and taxonomic classification.</title>
        <authorList>
            <person name="Goeker M."/>
        </authorList>
    </citation>
    <scope>NUCLEOTIDE SEQUENCE [LARGE SCALE GENOMIC DNA]</scope>
    <source>
        <strain evidence="2 3">DSM 100309</strain>
    </source>
</reference>
<comment type="caution">
    <text evidence="2">The sequence shown here is derived from an EMBL/GenBank/DDBJ whole genome shotgun (WGS) entry which is preliminary data.</text>
</comment>
<dbReference type="OrthoDB" id="9793109at2"/>
<evidence type="ECO:0000313" key="2">
    <source>
        <dbReference type="EMBL" id="TCV84252.1"/>
    </source>
</evidence>
<dbReference type="CDD" id="cd05403">
    <property type="entry name" value="NT_KNTase_like"/>
    <property type="match status" value="1"/>
</dbReference>
<name>A0A4R3XYR6_9PROT</name>
<dbReference type="SUPFAM" id="SSF81301">
    <property type="entry name" value="Nucleotidyltransferase"/>
    <property type="match status" value="1"/>
</dbReference>
<feature type="domain" description="Polymerase beta nucleotidyltransferase" evidence="1">
    <location>
        <begin position="11"/>
        <end position="100"/>
    </location>
</feature>
<dbReference type="Proteomes" id="UP000295367">
    <property type="component" value="Unassembled WGS sequence"/>
</dbReference>
<keyword evidence="3" id="KW-1185">Reference proteome</keyword>
<dbReference type="Gene3D" id="3.30.460.10">
    <property type="entry name" value="Beta Polymerase, domain 2"/>
    <property type="match status" value="1"/>
</dbReference>
<dbReference type="InterPro" id="IPR041633">
    <property type="entry name" value="Polbeta"/>
</dbReference>
<dbReference type="GO" id="GO:0016740">
    <property type="term" value="F:transferase activity"/>
    <property type="evidence" value="ECO:0007669"/>
    <property type="project" value="UniProtKB-KW"/>
</dbReference>
<evidence type="ECO:0000313" key="3">
    <source>
        <dbReference type="Proteomes" id="UP000295367"/>
    </source>
</evidence>
<dbReference type="EMBL" id="SMCO01000012">
    <property type="protein sequence ID" value="TCV84252.1"/>
    <property type="molecule type" value="Genomic_DNA"/>
</dbReference>
<proteinExistence type="predicted"/>
<organism evidence="2 3">
    <name type="scientific">Sulfurirhabdus autotrophica</name>
    <dbReference type="NCBI Taxonomy" id="1706046"/>
    <lineage>
        <taxon>Bacteria</taxon>
        <taxon>Pseudomonadati</taxon>
        <taxon>Pseudomonadota</taxon>
        <taxon>Betaproteobacteria</taxon>
        <taxon>Nitrosomonadales</taxon>
        <taxon>Sulfuricellaceae</taxon>
        <taxon>Sulfurirhabdus</taxon>
    </lineage>
</organism>
<dbReference type="RefSeq" id="WP_124945432.1">
    <property type="nucleotide sequence ID" value="NZ_BHVT01000015.1"/>
</dbReference>
<dbReference type="NCBIfam" id="NF047752">
    <property type="entry name" value="MntA_antitoxin"/>
    <property type="match status" value="1"/>
</dbReference>
<gene>
    <name evidence="2" type="ORF">EDC63_11216</name>
</gene>
<sequence>MSTPHSLLKQTILDAISKHPDIRLAILFGSLASGKERKESDLDLAIDVGHTISASEKIALINELALAIARPIDLVDLMAVGEPLLGQILRHGRKILGEDRQYAELISRHLFDQSDFLPYRNRILAERRMAWIGK</sequence>
<dbReference type="PANTHER" id="PTHR43852">
    <property type="entry name" value="NUCLEOTIDYLTRANSFERASE"/>
    <property type="match status" value="1"/>
</dbReference>